<sequence length="170" mass="17179">MTQSRTVGRRMIIALALLAVVLVTAGSHRSLAAYQDGEQVAGSLVTAGELTVVAAGTARVSPGVELAPGGTVVVEQDFEVTARGDGLLATLAFDTSGVMPAELSQVAATSIEVRTPDGEVLQGLTDTVGGFDGAKTYTVRVEAFLPADAAVTPTQVGLGPVTAIVTQEIG</sequence>
<name>A0A552WM31_9MICO</name>
<gene>
    <name evidence="1" type="ORF">FJ693_16140</name>
</gene>
<reference evidence="1 2" key="1">
    <citation type="submission" date="2019-07" db="EMBL/GenBank/DDBJ databases">
        <title>Georgenia wutianyii sp. nov. and Georgenia *** sp. nov. isolated from plateau pika (Ochotona curzoniae) in the Qinghai-Tibet plateau of China.</title>
        <authorList>
            <person name="Tian Z."/>
        </authorList>
    </citation>
    <scope>NUCLEOTIDE SEQUENCE [LARGE SCALE GENOMIC DNA]</scope>
    <source>
        <strain evidence="1 2">Z446</strain>
    </source>
</reference>
<dbReference type="EMBL" id="VJXR01000064">
    <property type="protein sequence ID" value="TRW43820.1"/>
    <property type="molecule type" value="Genomic_DNA"/>
</dbReference>
<evidence type="ECO:0008006" key="3">
    <source>
        <dbReference type="Google" id="ProtNLM"/>
    </source>
</evidence>
<accession>A0A552WM31</accession>
<comment type="caution">
    <text evidence="1">The sequence shown here is derived from an EMBL/GenBank/DDBJ whole genome shotgun (WGS) entry which is preliminary data.</text>
</comment>
<dbReference type="AlphaFoldDB" id="A0A552WM31"/>
<dbReference type="Proteomes" id="UP000318693">
    <property type="component" value="Unassembled WGS sequence"/>
</dbReference>
<protein>
    <recommendedName>
        <fullName evidence="3">Alternate signal-mediated exported protein</fullName>
    </recommendedName>
</protein>
<evidence type="ECO:0000313" key="1">
    <source>
        <dbReference type="EMBL" id="TRW43820.1"/>
    </source>
</evidence>
<keyword evidence="2" id="KW-1185">Reference proteome</keyword>
<proteinExistence type="predicted"/>
<organism evidence="1 2">
    <name type="scientific">Georgenia yuyongxinii</name>
    <dbReference type="NCBI Taxonomy" id="2589797"/>
    <lineage>
        <taxon>Bacteria</taxon>
        <taxon>Bacillati</taxon>
        <taxon>Actinomycetota</taxon>
        <taxon>Actinomycetes</taxon>
        <taxon>Micrococcales</taxon>
        <taxon>Bogoriellaceae</taxon>
        <taxon>Georgenia</taxon>
    </lineage>
</organism>
<dbReference type="RefSeq" id="WP_143419491.1">
    <property type="nucleotide sequence ID" value="NZ_VJXR01000064.1"/>
</dbReference>
<evidence type="ECO:0000313" key="2">
    <source>
        <dbReference type="Proteomes" id="UP000318693"/>
    </source>
</evidence>